<keyword evidence="7" id="KW-0456">Lyase</keyword>
<keyword evidence="3" id="KW-0227">DNA damage</keyword>
<dbReference type="SUPFAM" id="SSF143081">
    <property type="entry name" value="BB1717-like"/>
    <property type="match status" value="1"/>
</dbReference>
<evidence type="ECO:0000313" key="9">
    <source>
        <dbReference type="EMBL" id="SMG41384.1"/>
    </source>
</evidence>
<reference evidence="10" key="1">
    <citation type="submission" date="2017-04" db="EMBL/GenBank/DDBJ databases">
        <authorList>
            <person name="Varghese N."/>
            <person name="Submissions S."/>
        </authorList>
    </citation>
    <scope>NUCLEOTIDE SEQUENCE [LARGE SCALE GENOMIC DNA]</scope>
    <source>
        <strain evidence="10">VKM Ac-2510</strain>
    </source>
</reference>
<dbReference type="STRING" id="150121.SAMN06296010_2596"/>
<dbReference type="GO" id="GO:0008233">
    <property type="term" value="F:peptidase activity"/>
    <property type="evidence" value="ECO:0007669"/>
    <property type="project" value="UniProtKB-KW"/>
</dbReference>
<keyword evidence="4 8" id="KW-0378">Hydrolase</keyword>
<dbReference type="EC" id="3.4.-.-" evidence="8"/>
<dbReference type="Gene3D" id="3.90.1680.10">
    <property type="entry name" value="SOS response associated peptidase-like"/>
    <property type="match status" value="1"/>
</dbReference>
<dbReference type="EMBL" id="FXAY01000004">
    <property type="protein sequence ID" value="SMG41384.1"/>
    <property type="molecule type" value="Genomic_DNA"/>
</dbReference>
<protein>
    <recommendedName>
        <fullName evidence="8">Abasic site processing protein</fullName>
        <ecNumber evidence="8">3.4.-.-</ecNumber>
    </recommendedName>
</protein>
<evidence type="ECO:0000313" key="10">
    <source>
        <dbReference type="Proteomes" id="UP000193244"/>
    </source>
</evidence>
<dbReference type="Pfam" id="PF02586">
    <property type="entry name" value="SRAP"/>
    <property type="match status" value="1"/>
</dbReference>
<evidence type="ECO:0000256" key="5">
    <source>
        <dbReference type="ARBA" id="ARBA00023124"/>
    </source>
</evidence>
<sequence length="225" mass="25251">MDKETDDLIQEFVAQGGDFRDWAPSWNIAPTDTIPVLLDSAKDDGGDVRRLEPARWSLVPSYSKEVKLKYPTFNARAEGLASKATWRGPLKSHRAIIPATGYYEWKTERTRKTPHFIHLPGEMIGMAGLYSWWPDHSKNEDDDDFWTLTATILTSDAVDQLIGIHDRNPVPLPRDLWDWWLDPTIAGDQAMVDAAVKAALPVASELEAYEVGPVRGDGPELIMPV</sequence>
<dbReference type="GO" id="GO:0016829">
    <property type="term" value="F:lyase activity"/>
    <property type="evidence" value="ECO:0007669"/>
    <property type="project" value="UniProtKB-KW"/>
</dbReference>
<gene>
    <name evidence="9" type="ORF">SAMN06296010_2596</name>
</gene>
<keyword evidence="10" id="KW-1185">Reference proteome</keyword>
<dbReference type="GO" id="GO:0006508">
    <property type="term" value="P:proteolysis"/>
    <property type="evidence" value="ECO:0007669"/>
    <property type="project" value="UniProtKB-KW"/>
</dbReference>
<dbReference type="GO" id="GO:0003697">
    <property type="term" value="F:single-stranded DNA binding"/>
    <property type="evidence" value="ECO:0007669"/>
    <property type="project" value="InterPro"/>
</dbReference>
<keyword evidence="6" id="KW-0238">DNA-binding</keyword>
<evidence type="ECO:0000256" key="6">
    <source>
        <dbReference type="ARBA" id="ARBA00023125"/>
    </source>
</evidence>
<evidence type="ECO:0000256" key="4">
    <source>
        <dbReference type="ARBA" id="ARBA00022801"/>
    </source>
</evidence>
<evidence type="ECO:0000256" key="3">
    <source>
        <dbReference type="ARBA" id="ARBA00022763"/>
    </source>
</evidence>
<evidence type="ECO:0000256" key="7">
    <source>
        <dbReference type="ARBA" id="ARBA00023239"/>
    </source>
</evidence>
<dbReference type="AlphaFoldDB" id="A0A1X7KJW5"/>
<evidence type="ECO:0000256" key="8">
    <source>
        <dbReference type="RuleBase" id="RU364100"/>
    </source>
</evidence>
<keyword evidence="2 8" id="KW-0645">Protease</keyword>
<comment type="similarity">
    <text evidence="1 8">Belongs to the SOS response-associated peptidase family.</text>
</comment>
<organism evidence="9 10">
    <name type="scientific">Agreia pratensis</name>
    <dbReference type="NCBI Taxonomy" id="150121"/>
    <lineage>
        <taxon>Bacteria</taxon>
        <taxon>Bacillati</taxon>
        <taxon>Actinomycetota</taxon>
        <taxon>Actinomycetes</taxon>
        <taxon>Micrococcales</taxon>
        <taxon>Microbacteriaceae</taxon>
        <taxon>Agreia</taxon>
    </lineage>
</organism>
<dbReference type="InterPro" id="IPR036590">
    <property type="entry name" value="SRAP-like"/>
</dbReference>
<dbReference type="InterPro" id="IPR003738">
    <property type="entry name" value="SRAP"/>
</dbReference>
<name>A0A1X7KJW5_9MICO</name>
<dbReference type="PANTHER" id="PTHR13604:SF0">
    <property type="entry name" value="ABASIC SITE PROCESSING PROTEIN HMCES"/>
    <property type="match status" value="1"/>
</dbReference>
<dbReference type="GO" id="GO:0106300">
    <property type="term" value="P:protein-DNA covalent cross-linking repair"/>
    <property type="evidence" value="ECO:0007669"/>
    <property type="project" value="InterPro"/>
</dbReference>
<dbReference type="Proteomes" id="UP000193244">
    <property type="component" value="Unassembled WGS sequence"/>
</dbReference>
<proteinExistence type="inferred from homology"/>
<evidence type="ECO:0000256" key="1">
    <source>
        <dbReference type="ARBA" id="ARBA00008136"/>
    </source>
</evidence>
<dbReference type="PANTHER" id="PTHR13604">
    <property type="entry name" value="DC12-RELATED"/>
    <property type="match status" value="1"/>
</dbReference>
<evidence type="ECO:0000256" key="2">
    <source>
        <dbReference type="ARBA" id="ARBA00022670"/>
    </source>
</evidence>
<keyword evidence="5" id="KW-0190">Covalent protein-DNA linkage</keyword>
<accession>A0A1X7KJW5</accession>